<organism evidence="2 3">
    <name type="scientific">Arundinibacter roseus</name>
    <dbReference type="NCBI Taxonomy" id="2070510"/>
    <lineage>
        <taxon>Bacteria</taxon>
        <taxon>Pseudomonadati</taxon>
        <taxon>Bacteroidota</taxon>
        <taxon>Cytophagia</taxon>
        <taxon>Cytophagales</taxon>
        <taxon>Spirosomataceae</taxon>
        <taxon>Arundinibacter</taxon>
    </lineage>
</organism>
<dbReference type="OrthoDB" id="961888at2"/>
<comment type="caution">
    <text evidence="2">The sequence shown here is derived from an EMBL/GenBank/DDBJ whole genome shotgun (WGS) entry which is preliminary data.</text>
</comment>
<dbReference type="EMBL" id="SMJU01000005">
    <property type="protein sequence ID" value="TDB65913.1"/>
    <property type="molecule type" value="Genomic_DNA"/>
</dbReference>
<sequence>MKKQTGFLLLFLGCLSAGPGWAQEVFQECSAAFLDSKLVVDEYSPKGKCILSKSAVGELRVQTLELTSETAKPLQEIAFRVAIKDAKTGTLLLFNEAPQTAVDVESLLAKCNIGDKLVLLTLDIRYSLPHNEILIQ</sequence>
<dbReference type="RefSeq" id="WP_132116757.1">
    <property type="nucleotide sequence ID" value="NZ_SMJU01000005.1"/>
</dbReference>
<gene>
    <name evidence="2" type="ORF">EZE20_09095</name>
</gene>
<dbReference type="AlphaFoldDB" id="A0A4R4KDZ9"/>
<dbReference type="Proteomes" id="UP000295706">
    <property type="component" value="Unassembled WGS sequence"/>
</dbReference>
<keyword evidence="3" id="KW-1185">Reference proteome</keyword>
<reference evidence="2 3" key="1">
    <citation type="submission" date="2019-02" db="EMBL/GenBank/DDBJ databases">
        <title>Arundinibacter roseus gen. nov., sp. nov., a new member of the family Cytophagaceae.</title>
        <authorList>
            <person name="Szuroczki S."/>
            <person name="Khayer B."/>
            <person name="Sproer C."/>
            <person name="Toumi M."/>
            <person name="Szabo A."/>
            <person name="Felfoldi T."/>
            <person name="Schumann P."/>
            <person name="Toth E."/>
        </authorList>
    </citation>
    <scope>NUCLEOTIDE SEQUENCE [LARGE SCALE GENOMIC DNA]</scope>
    <source>
        <strain evidence="2 3">DMA-k-7a</strain>
    </source>
</reference>
<evidence type="ECO:0000313" key="3">
    <source>
        <dbReference type="Proteomes" id="UP000295706"/>
    </source>
</evidence>
<feature type="signal peptide" evidence="1">
    <location>
        <begin position="1"/>
        <end position="22"/>
    </location>
</feature>
<name>A0A4R4KDZ9_9BACT</name>
<evidence type="ECO:0000313" key="2">
    <source>
        <dbReference type="EMBL" id="TDB65913.1"/>
    </source>
</evidence>
<feature type="chain" id="PRO_5020476064" evidence="1">
    <location>
        <begin position="23"/>
        <end position="136"/>
    </location>
</feature>
<protein>
    <submittedName>
        <fullName evidence="2">Uncharacterized protein</fullName>
    </submittedName>
</protein>
<accession>A0A4R4KDZ9</accession>
<proteinExistence type="predicted"/>
<keyword evidence="1" id="KW-0732">Signal</keyword>
<evidence type="ECO:0000256" key="1">
    <source>
        <dbReference type="SAM" id="SignalP"/>
    </source>
</evidence>